<protein>
    <submittedName>
        <fullName evidence="1">Type II toxin-antitoxin system RelE/ParE family toxin</fullName>
    </submittedName>
</protein>
<evidence type="ECO:0000313" key="2">
    <source>
        <dbReference type="Proteomes" id="UP000294802"/>
    </source>
</evidence>
<name>A0A4R6BTI8_9STAP</name>
<proteinExistence type="predicted"/>
<dbReference type="RefSeq" id="WP_133444115.1">
    <property type="nucleotide sequence ID" value="NZ_SCWB01000012.1"/>
</dbReference>
<reference evidence="1 2" key="1">
    <citation type="submission" date="2019-01" db="EMBL/GenBank/DDBJ databases">
        <title>Draft genome sequences of the type strains of six Macrococcus species.</title>
        <authorList>
            <person name="Mazhar S."/>
            <person name="Altermann E."/>
            <person name="Hill C."/>
            <person name="Mcauliffe O."/>
        </authorList>
    </citation>
    <scope>NUCLEOTIDE SEQUENCE [LARGE SCALE GENOMIC DNA]</scope>
    <source>
        <strain evidence="1 2">CCM4815</strain>
    </source>
</reference>
<accession>A0A4R6BTI8</accession>
<sequence>MKKIEFQYAKDSRGNEYFFDLLDSLPDKQRVALVTLISKIEKYGLQEAIKNQWVAKLDKNLYEIRSKQGSNIQRGIYFHLIKDQYVITHGFTKKTQKTPQKEINKGKLIRNKFIQSYKLKGVDNNE</sequence>
<keyword evidence="2" id="KW-1185">Reference proteome</keyword>
<dbReference type="EMBL" id="SCWB01000012">
    <property type="protein sequence ID" value="TDM07920.1"/>
    <property type="molecule type" value="Genomic_DNA"/>
</dbReference>
<gene>
    <name evidence="1" type="ORF">ERX29_07665</name>
</gene>
<dbReference type="Pfam" id="PF05973">
    <property type="entry name" value="Gp49"/>
    <property type="match status" value="1"/>
</dbReference>
<dbReference type="AlphaFoldDB" id="A0A4R6BTI8"/>
<dbReference type="InterPro" id="IPR009241">
    <property type="entry name" value="HigB-like"/>
</dbReference>
<comment type="caution">
    <text evidence="1">The sequence shown here is derived from an EMBL/GenBank/DDBJ whole genome shotgun (WGS) entry which is preliminary data.</text>
</comment>
<dbReference type="OrthoDB" id="573082at2"/>
<evidence type="ECO:0000313" key="1">
    <source>
        <dbReference type="EMBL" id="TDM07920.1"/>
    </source>
</evidence>
<dbReference type="Proteomes" id="UP000294802">
    <property type="component" value="Unassembled WGS sequence"/>
</dbReference>
<organism evidence="1 2">
    <name type="scientific">Macrococcus lamae</name>
    <dbReference type="NCBI Taxonomy" id="198484"/>
    <lineage>
        <taxon>Bacteria</taxon>
        <taxon>Bacillati</taxon>
        <taxon>Bacillota</taxon>
        <taxon>Bacilli</taxon>
        <taxon>Bacillales</taxon>
        <taxon>Staphylococcaceae</taxon>
        <taxon>Macrococcus</taxon>
    </lineage>
</organism>